<dbReference type="Pfam" id="PF00171">
    <property type="entry name" value="Aldedh"/>
    <property type="match status" value="1"/>
</dbReference>
<dbReference type="InterPro" id="IPR016161">
    <property type="entry name" value="Ald_DH/histidinol_DH"/>
</dbReference>
<evidence type="ECO:0000313" key="3">
    <source>
        <dbReference type="EMBL" id="SCB72881.1"/>
    </source>
</evidence>
<dbReference type="InterPro" id="IPR015590">
    <property type="entry name" value="Aldehyde_DH_dom"/>
</dbReference>
<dbReference type="EMBL" id="FMAR01000001">
    <property type="protein sequence ID" value="SCB72881.1"/>
    <property type="molecule type" value="Genomic_DNA"/>
</dbReference>
<reference evidence="3 4" key="1">
    <citation type="submission" date="2016-08" db="EMBL/GenBank/DDBJ databases">
        <authorList>
            <person name="Seilhamer J.J."/>
        </authorList>
    </citation>
    <scope>NUCLEOTIDE SEQUENCE [LARGE SCALE GENOMIC DNA]</scope>
    <source>
        <strain evidence="3 4">A37T2</strain>
    </source>
</reference>
<organism evidence="3 4">
    <name type="scientific">Chitinophaga costaii</name>
    <dbReference type="NCBI Taxonomy" id="1335309"/>
    <lineage>
        <taxon>Bacteria</taxon>
        <taxon>Pseudomonadati</taxon>
        <taxon>Bacteroidota</taxon>
        <taxon>Chitinophagia</taxon>
        <taxon>Chitinophagales</taxon>
        <taxon>Chitinophagaceae</taxon>
        <taxon>Chitinophaga</taxon>
    </lineage>
</organism>
<keyword evidence="1" id="KW-0560">Oxidoreductase</keyword>
<name>A0A1C3YS19_9BACT</name>
<evidence type="ECO:0000259" key="2">
    <source>
        <dbReference type="Pfam" id="PF00171"/>
    </source>
</evidence>
<dbReference type="InterPro" id="IPR044151">
    <property type="entry name" value="ALDH_KGSADH"/>
</dbReference>
<keyword evidence="4" id="KW-1185">Reference proteome</keyword>
<dbReference type="STRING" id="1335309.GA0116948_10177"/>
<dbReference type="CDD" id="cd07129">
    <property type="entry name" value="ALDH_KGSADH"/>
    <property type="match status" value="1"/>
</dbReference>
<accession>A0A1C3YS19</accession>
<dbReference type="PANTHER" id="PTHR43353">
    <property type="entry name" value="SUCCINATE-SEMIALDEHYDE DEHYDROGENASE, MITOCHONDRIAL"/>
    <property type="match status" value="1"/>
</dbReference>
<dbReference type="AlphaFoldDB" id="A0A1C3YS19"/>
<dbReference type="Proteomes" id="UP000242818">
    <property type="component" value="Unassembled WGS sequence"/>
</dbReference>
<sequence>MHMPSEIEDDIKLHIDTVMQNAQRAFALYRQLPGRQRCAFLYRIAEELELQRDRLVEQAHRETFLSPTRLQSEIGRTTRQLKMFGDLIAEGSWVEAAIDTAENQAAPASVDIRKMQVPLGPVIVFGASNFPFAFSTAGGDTASALAAGATVVIKGHPAHPETSRLVFEAIKTALEATNMPAHTVQHVATGGNHGGKLLVVHPYTKAVAFTGSQQVGLTLLAYARERIDPIPIFAEMGSVNPVVFYPDALTRHARQLATQYAQSITMGVGQFCTNPGLLMGIQGQALQNFLLVLGMEMGRTAPQKMLHTGIAHHYATRVKEIVARPEITVLTPTPPLPAAEGEGVPVLASIEAADFLQHTLFTHEIFGPFSLVVICQSAAQLQQVLQHAGGQLTTTMVATDSDITFFAETIAFQQTVSGRVILNQAPTGVEVCASMVHGGPYPATTDARFTSVGTSAIKRWVRPVCYQNFKDSMLPDALKNSNPLGILRLVNNQYTREGGLPVQAVPPASLHTDAH</sequence>
<dbReference type="Gene3D" id="3.40.605.10">
    <property type="entry name" value="Aldehyde Dehydrogenase, Chain A, domain 1"/>
    <property type="match status" value="2"/>
</dbReference>
<gene>
    <name evidence="3" type="ORF">GA0116948_10177</name>
</gene>
<dbReference type="PANTHER" id="PTHR43353:SF3">
    <property type="entry name" value="ALDEHYDE DEHYDROGENASE-RELATED"/>
    <property type="match status" value="1"/>
</dbReference>
<protein>
    <submittedName>
        <fullName evidence="3">NADP-dependent aldehyde dehydrogenase</fullName>
    </submittedName>
</protein>
<feature type="domain" description="Aldehyde dehydrogenase" evidence="2">
    <location>
        <begin position="14"/>
        <end position="428"/>
    </location>
</feature>
<dbReference type="InterPro" id="IPR016162">
    <property type="entry name" value="Ald_DH_N"/>
</dbReference>
<dbReference type="GO" id="GO:0016620">
    <property type="term" value="F:oxidoreductase activity, acting on the aldehyde or oxo group of donors, NAD or NADP as acceptor"/>
    <property type="evidence" value="ECO:0007669"/>
    <property type="project" value="InterPro"/>
</dbReference>
<evidence type="ECO:0000313" key="4">
    <source>
        <dbReference type="Proteomes" id="UP000242818"/>
    </source>
</evidence>
<dbReference type="InterPro" id="IPR050740">
    <property type="entry name" value="Aldehyde_DH_Superfamily"/>
</dbReference>
<proteinExistence type="predicted"/>
<evidence type="ECO:0000256" key="1">
    <source>
        <dbReference type="ARBA" id="ARBA00023002"/>
    </source>
</evidence>
<dbReference type="SUPFAM" id="SSF53720">
    <property type="entry name" value="ALDH-like"/>
    <property type="match status" value="1"/>
</dbReference>